<dbReference type="Proteomes" id="UP001431963">
    <property type="component" value="Unassembled WGS sequence"/>
</dbReference>
<organism evidence="8 9">
    <name type="scientific">Gemmobacter denitrificans</name>
    <dbReference type="NCBI Taxonomy" id="3123040"/>
    <lineage>
        <taxon>Bacteria</taxon>
        <taxon>Pseudomonadati</taxon>
        <taxon>Pseudomonadota</taxon>
        <taxon>Alphaproteobacteria</taxon>
        <taxon>Rhodobacterales</taxon>
        <taxon>Paracoccaceae</taxon>
        <taxon>Gemmobacter</taxon>
    </lineage>
</organism>
<evidence type="ECO:0000256" key="2">
    <source>
        <dbReference type="ARBA" id="ARBA00022448"/>
    </source>
</evidence>
<proteinExistence type="predicted"/>
<reference evidence="8" key="1">
    <citation type="submission" date="2024-02" db="EMBL/GenBank/DDBJ databases">
        <title>Genome sequences of strain Gemmobacter sp. JM10B15.</title>
        <authorList>
            <person name="Zhang M."/>
        </authorList>
    </citation>
    <scope>NUCLEOTIDE SEQUENCE</scope>
    <source>
        <strain evidence="8">JM10B15</strain>
    </source>
</reference>
<evidence type="ECO:0000256" key="7">
    <source>
        <dbReference type="SAM" id="Phobius"/>
    </source>
</evidence>
<protein>
    <submittedName>
        <fullName evidence="8">MATE family efflux transporter</fullName>
    </submittedName>
</protein>
<keyword evidence="3" id="KW-1003">Cell membrane</keyword>
<evidence type="ECO:0000313" key="8">
    <source>
        <dbReference type="EMBL" id="MEH7827168.1"/>
    </source>
</evidence>
<dbReference type="InterPro" id="IPR002528">
    <property type="entry name" value="MATE_fam"/>
</dbReference>
<comment type="subcellular location">
    <subcellularLocation>
        <location evidence="1">Cell inner membrane</location>
        <topology evidence="1">Multi-pass membrane protein</topology>
    </subcellularLocation>
</comment>
<dbReference type="RefSeq" id="WP_335419529.1">
    <property type="nucleotide sequence ID" value="NZ_JBALHR010000002.1"/>
</dbReference>
<dbReference type="InterPro" id="IPR051327">
    <property type="entry name" value="MATE_MepA_subfamily"/>
</dbReference>
<feature type="transmembrane region" description="Helical" evidence="7">
    <location>
        <begin position="195"/>
        <end position="216"/>
    </location>
</feature>
<feature type="transmembrane region" description="Helical" evidence="7">
    <location>
        <begin position="415"/>
        <end position="434"/>
    </location>
</feature>
<feature type="transmembrane region" description="Helical" evidence="7">
    <location>
        <begin position="353"/>
        <end position="376"/>
    </location>
</feature>
<sequence>MTQGQAKFATGNLFAHVAVMSLTGSVGLMAIFVVDLINMVYISWLMDPEATAAIGYAGAVLFFTTAFGIGLSIGVSALVSPAVGARNLALARDRATSGFALSAIIGAVFAAMVWVALPWIVGVLGAQGATAEKTLWFLRLLIPSQPLLMIGMIGGGILRSHGDAKRSMMVTVWGAVVLALLDPVLILWLDLGLTGAALAGWGSRLAIAAMALWPVWRHYGGFSVLNARILRADLGPLMAISAPAILTQLATPVGQAIVTRMVAAHGEGAVAGMAIAGRLTPVAFGVIFALSGAVGPILGQNLGAGRMDRVRRTFMDAILFCGLVIVVMSALLFAVRGPIADLFQATGITRDLIYLFCGPLSLLFFFNGLIFVANAACNNLGAAFQSTLVNWGRHTLGTLPFALWLGTIWGPQGVLIGQAAGGVLFGLLAVWLALRVIRRRELGV</sequence>
<feature type="transmembrane region" description="Helical" evidence="7">
    <location>
        <begin position="99"/>
        <end position="124"/>
    </location>
</feature>
<feature type="transmembrane region" description="Helical" evidence="7">
    <location>
        <begin position="54"/>
        <end position="79"/>
    </location>
</feature>
<gene>
    <name evidence="8" type="ORF">V6590_03330</name>
</gene>
<name>A0ABU8BSE2_9RHOB</name>
<feature type="transmembrane region" description="Helical" evidence="7">
    <location>
        <begin position="237"/>
        <end position="258"/>
    </location>
</feature>
<keyword evidence="2" id="KW-0813">Transport</keyword>
<feature type="transmembrane region" description="Helical" evidence="7">
    <location>
        <begin position="12"/>
        <end position="34"/>
    </location>
</feature>
<dbReference type="EMBL" id="JBALHR010000002">
    <property type="protein sequence ID" value="MEH7827168.1"/>
    <property type="molecule type" value="Genomic_DNA"/>
</dbReference>
<evidence type="ECO:0000256" key="6">
    <source>
        <dbReference type="ARBA" id="ARBA00023136"/>
    </source>
</evidence>
<accession>A0ABU8BSE2</accession>
<feature type="transmembrane region" description="Helical" evidence="7">
    <location>
        <begin position="270"/>
        <end position="294"/>
    </location>
</feature>
<dbReference type="InterPro" id="IPR048279">
    <property type="entry name" value="MdtK-like"/>
</dbReference>
<feature type="transmembrane region" description="Helical" evidence="7">
    <location>
        <begin position="136"/>
        <end position="158"/>
    </location>
</feature>
<keyword evidence="5 7" id="KW-1133">Transmembrane helix</keyword>
<evidence type="ECO:0000256" key="3">
    <source>
        <dbReference type="ARBA" id="ARBA00022475"/>
    </source>
</evidence>
<feature type="transmembrane region" description="Helical" evidence="7">
    <location>
        <begin position="314"/>
        <end position="333"/>
    </location>
</feature>
<dbReference type="PANTHER" id="PTHR43823:SF3">
    <property type="entry name" value="MULTIDRUG EXPORT PROTEIN MEPA"/>
    <property type="match status" value="1"/>
</dbReference>
<evidence type="ECO:0000256" key="5">
    <source>
        <dbReference type="ARBA" id="ARBA00022989"/>
    </source>
</evidence>
<evidence type="ECO:0000313" key="9">
    <source>
        <dbReference type="Proteomes" id="UP001431963"/>
    </source>
</evidence>
<dbReference type="PIRSF" id="PIRSF006603">
    <property type="entry name" value="DinF"/>
    <property type="match status" value="1"/>
</dbReference>
<comment type="caution">
    <text evidence="8">The sequence shown here is derived from an EMBL/GenBank/DDBJ whole genome shotgun (WGS) entry which is preliminary data.</text>
</comment>
<dbReference type="PANTHER" id="PTHR43823">
    <property type="entry name" value="SPORULATION PROTEIN YKVU"/>
    <property type="match status" value="1"/>
</dbReference>
<feature type="transmembrane region" description="Helical" evidence="7">
    <location>
        <begin position="170"/>
        <end position="189"/>
    </location>
</feature>
<dbReference type="Pfam" id="PF01554">
    <property type="entry name" value="MatE"/>
    <property type="match status" value="2"/>
</dbReference>
<keyword evidence="6 7" id="KW-0472">Membrane</keyword>
<evidence type="ECO:0000256" key="4">
    <source>
        <dbReference type="ARBA" id="ARBA00022692"/>
    </source>
</evidence>
<keyword evidence="4 7" id="KW-0812">Transmembrane</keyword>
<feature type="transmembrane region" description="Helical" evidence="7">
    <location>
        <begin position="388"/>
        <end position="409"/>
    </location>
</feature>
<keyword evidence="9" id="KW-1185">Reference proteome</keyword>
<evidence type="ECO:0000256" key="1">
    <source>
        <dbReference type="ARBA" id="ARBA00004429"/>
    </source>
</evidence>